<dbReference type="Pfam" id="PF07589">
    <property type="entry name" value="PEP-CTERM"/>
    <property type="match status" value="1"/>
</dbReference>
<feature type="domain" description="Ice-binding protein C-terminal" evidence="3">
    <location>
        <begin position="446"/>
        <end position="468"/>
    </location>
</feature>
<dbReference type="GO" id="GO:0008876">
    <property type="term" value="F:quinoprotein glucose dehydrogenase activity"/>
    <property type="evidence" value="ECO:0007669"/>
    <property type="project" value="UniProtKB-EC"/>
</dbReference>
<dbReference type="InterPro" id="IPR012938">
    <property type="entry name" value="Glc/Sorbosone_DH"/>
</dbReference>
<dbReference type="PANTHER" id="PTHR19328:SF75">
    <property type="entry name" value="ALDOSE SUGAR DEHYDROGENASE YLII"/>
    <property type="match status" value="1"/>
</dbReference>
<feature type="transmembrane region" description="Helical" evidence="1">
    <location>
        <begin position="443"/>
        <end position="465"/>
    </location>
</feature>
<dbReference type="PANTHER" id="PTHR19328">
    <property type="entry name" value="HEDGEHOG-INTERACTING PROTEIN"/>
    <property type="match status" value="1"/>
</dbReference>
<dbReference type="EMBL" id="SJPW01000002">
    <property type="protein sequence ID" value="TWU59002.1"/>
    <property type="molecule type" value="Genomic_DNA"/>
</dbReference>
<dbReference type="NCBIfam" id="TIGR02595">
    <property type="entry name" value="PEP_CTERM"/>
    <property type="match status" value="1"/>
</dbReference>
<dbReference type="InterPro" id="IPR011041">
    <property type="entry name" value="Quinoprot_gluc/sorb_DH_b-prop"/>
</dbReference>
<dbReference type="AlphaFoldDB" id="A0A5C6FE26"/>
<sequence length="470" mass="50091" precursor="true">MSIRFLIASAMSCFWASSFATAAVTARIETYATIPGGNARMNTMTSDPAGRLFVNEQNGGLFTVDRATRNVSTYLNLADSTQYPQIGLTSSGERGFQSFAFHPDFYNPAAAGFGKLYTIHSSTNTSVTPDFDPGDSTAFHTVLLEWNTSNPTAATFQPASVGTPFREVARFKQPYFNHNAGQLAFNTSVGPGDPDRNNLYIGMGDGGSGNDPQDNGQNPGNPYGAVLRIDPLGNNSDNGQYGLVADNVFASDGDATTIGEVFAYGLRNPQRFGWDDLAGDMYIADIGQNSFEEINVGVNGGNFGWDIREGSQGGTLAGAIDPAAEYAHDGFLANPITGSVAITVGDVVRGSEIFDLNGKLLLGDFPNGIIYTLDVDNDPLGGGSAGLSELILVDENGQTVRLIDLIRGTPGNTTANRADLRFSYGIDGEVFILNKRDNVIRRLAVAVPEPTSLAMVAVVAAVFTLRRRRR</sequence>
<keyword evidence="2" id="KW-0732">Signal</keyword>
<keyword evidence="6" id="KW-1185">Reference proteome</keyword>
<dbReference type="Pfam" id="PF07995">
    <property type="entry name" value="GSDH"/>
    <property type="match status" value="1"/>
</dbReference>
<gene>
    <name evidence="5" type="primary">gdhB_1</name>
    <name evidence="5" type="ORF">Poly51_17870</name>
</gene>
<proteinExistence type="predicted"/>
<keyword evidence="5" id="KW-0560">Oxidoreductase</keyword>
<organism evidence="5 6">
    <name type="scientific">Rubripirellula tenax</name>
    <dbReference type="NCBI Taxonomy" id="2528015"/>
    <lineage>
        <taxon>Bacteria</taxon>
        <taxon>Pseudomonadati</taxon>
        <taxon>Planctomycetota</taxon>
        <taxon>Planctomycetia</taxon>
        <taxon>Pirellulales</taxon>
        <taxon>Pirellulaceae</taxon>
        <taxon>Rubripirellula</taxon>
    </lineage>
</organism>
<evidence type="ECO:0000259" key="3">
    <source>
        <dbReference type="Pfam" id="PF07589"/>
    </source>
</evidence>
<protein>
    <submittedName>
        <fullName evidence="5">Quinoprotein glucose dehydrogenase B</fullName>
        <ecNumber evidence="5">1.1.5.2</ecNumber>
    </submittedName>
</protein>
<keyword evidence="1" id="KW-1133">Transmembrane helix</keyword>
<name>A0A5C6FE26_9BACT</name>
<reference evidence="5 6" key="1">
    <citation type="submission" date="2019-02" db="EMBL/GenBank/DDBJ databases">
        <title>Deep-cultivation of Planctomycetes and their phenomic and genomic characterization uncovers novel biology.</title>
        <authorList>
            <person name="Wiegand S."/>
            <person name="Jogler M."/>
            <person name="Boedeker C."/>
            <person name="Pinto D."/>
            <person name="Vollmers J."/>
            <person name="Rivas-Marin E."/>
            <person name="Kohn T."/>
            <person name="Peeters S.H."/>
            <person name="Heuer A."/>
            <person name="Rast P."/>
            <person name="Oberbeckmann S."/>
            <person name="Bunk B."/>
            <person name="Jeske O."/>
            <person name="Meyerdierks A."/>
            <person name="Storesund J.E."/>
            <person name="Kallscheuer N."/>
            <person name="Luecker S."/>
            <person name="Lage O.M."/>
            <person name="Pohl T."/>
            <person name="Merkel B.J."/>
            <person name="Hornburger P."/>
            <person name="Mueller R.-W."/>
            <person name="Bruemmer F."/>
            <person name="Labrenz M."/>
            <person name="Spormann A.M."/>
            <person name="Op Den Camp H."/>
            <person name="Overmann J."/>
            <person name="Amann R."/>
            <person name="Jetten M.S.M."/>
            <person name="Mascher T."/>
            <person name="Medema M.H."/>
            <person name="Devos D.P."/>
            <person name="Kaster A.-K."/>
            <person name="Ovreas L."/>
            <person name="Rohde M."/>
            <person name="Galperin M.Y."/>
            <person name="Jogler C."/>
        </authorList>
    </citation>
    <scope>NUCLEOTIDE SEQUENCE [LARGE SCALE GENOMIC DNA]</scope>
    <source>
        <strain evidence="5 6">Poly51</strain>
    </source>
</reference>
<feature type="domain" description="Glucose/Sorbosone dehydrogenase" evidence="4">
    <location>
        <begin position="44"/>
        <end position="378"/>
    </location>
</feature>
<accession>A0A5C6FE26</accession>
<dbReference type="Proteomes" id="UP000318288">
    <property type="component" value="Unassembled WGS sequence"/>
</dbReference>
<evidence type="ECO:0000313" key="5">
    <source>
        <dbReference type="EMBL" id="TWU59002.1"/>
    </source>
</evidence>
<dbReference type="Gene3D" id="2.120.10.30">
    <property type="entry name" value="TolB, C-terminal domain"/>
    <property type="match status" value="1"/>
</dbReference>
<dbReference type="RefSeq" id="WP_146457272.1">
    <property type="nucleotide sequence ID" value="NZ_SJPW01000002.1"/>
</dbReference>
<evidence type="ECO:0000259" key="4">
    <source>
        <dbReference type="Pfam" id="PF07995"/>
    </source>
</evidence>
<feature type="signal peptide" evidence="2">
    <location>
        <begin position="1"/>
        <end position="22"/>
    </location>
</feature>
<keyword evidence="1" id="KW-0472">Membrane</keyword>
<dbReference type="SUPFAM" id="SSF50952">
    <property type="entry name" value="Soluble quinoprotein glucose dehydrogenase"/>
    <property type="match status" value="1"/>
</dbReference>
<feature type="chain" id="PRO_5022695260" evidence="2">
    <location>
        <begin position="23"/>
        <end position="470"/>
    </location>
</feature>
<evidence type="ECO:0000313" key="6">
    <source>
        <dbReference type="Proteomes" id="UP000318288"/>
    </source>
</evidence>
<dbReference type="InterPro" id="IPR011042">
    <property type="entry name" value="6-blade_b-propeller_TolB-like"/>
</dbReference>
<dbReference type="InterPro" id="IPR013424">
    <property type="entry name" value="Ice-binding_C"/>
</dbReference>
<keyword evidence="1" id="KW-0812">Transmembrane</keyword>
<evidence type="ECO:0000256" key="2">
    <source>
        <dbReference type="SAM" id="SignalP"/>
    </source>
</evidence>
<dbReference type="EC" id="1.1.5.2" evidence="5"/>
<dbReference type="OrthoDB" id="9770043at2"/>
<comment type="caution">
    <text evidence="5">The sequence shown here is derived from an EMBL/GenBank/DDBJ whole genome shotgun (WGS) entry which is preliminary data.</text>
</comment>
<evidence type="ECO:0000256" key="1">
    <source>
        <dbReference type="SAM" id="Phobius"/>
    </source>
</evidence>